<evidence type="ECO:0000259" key="2">
    <source>
        <dbReference type="Pfam" id="PF25917"/>
    </source>
</evidence>
<dbReference type="EMBL" id="FNAY01000003">
    <property type="protein sequence ID" value="SDE75937.1"/>
    <property type="molecule type" value="Genomic_DNA"/>
</dbReference>
<dbReference type="InterPro" id="IPR006143">
    <property type="entry name" value="RND_pump_MFP"/>
</dbReference>
<dbReference type="OrthoDB" id="9806939at2"/>
<dbReference type="NCBIfam" id="TIGR01730">
    <property type="entry name" value="RND_mfp"/>
    <property type="match status" value="1"/>
</dbReference>
<evidence type="ECO:0000259" key="3">
    <source>
        <dbReference type="Pfam" id="PF25954"/>
    </source>
</evidence>
<dbReference type="FunFam" id="2.40.30.170:FF:000010">
    <property type="entry name" value="Efflux RND transporter periplasmic adaptor subunit"/>
    <property type="match status" value="1"/>
</dbReference>
<name>A0A1G7FJ81_RHOCA</name>
<dbReference type="Pfam" id="PF25954">
    <property type="entry name" value="Beta-barrel_RND_2"/>
    <property type="match status" value="1"/>
</dbReference>
<dbReference type="SUPFAM" id="SSF111369">
    <property type="entry name" value="HlyD-like secretion proteins"/>
    <property type="match status" value="1"/>
</dbReference>
<dbReference type="AlphaFoldDB" id="A0A1G7FJ81"/>
<evidence type="ECO:0000313" key="5">
    <source>
        <dbReference type="Proteomes" id="UP000183812"/>
    </source>
</evidence>
<evidence type="ECO:0000256" key="1">
    <source>
        <dbReference type="ARBA" id="ARBA00009477"/>
    </source>
</evidence>
<feature type="domain" description="Multidrug resistance protein MdtA-like barrel-sandwich hybrid" evidence="2">
    <location>
        <begin position="77"/>
        <end position="189"/>
    </location>
</feature>
<dbReference type="Gene3D" id="1.10.287.470">
    <property type="entry name" value="Helix hairpin bin"/>
    <property type="match status" value="1"/>
</dbReference>
<dbReference type="Gene3D" id="2.40.30.170">
    <property type="match status" value="1"/>
</dbReference>
<dbReference type="Proteomes" id="UP000183812">
    <property type="component" value="Unassembled WGS sequence"/>
</dbReference>
<comment type="similarity">
    <text evidence="1">Belongs to the membrane fusion protein (MFP) (TC 8.A.1) family.</text>
</comment>
<proteinExistence type="inferred from homology"/>
<dbReference type="GO" id="GO:0015562">
    <property type="term" value="F:efflux transmembrane transporter activity"/>
    <property type="evidence" value="ECO:0007669"/>
    <property type="project" value="TreeGrafter"/>
</dbReference>
<dbReference type="InterPro" id="IPR058625">
    <property type="entry name" value="MdtA-like_BSH"/>
</dbReference>
<dbReference type="PANTHER" id="PTHR30469:SF11">
    <property type="entry name" value="BLL4320 PROTEIN"/>
    <property type="match status" value="1"/>
</dbReference>
<organism evidence="4 5">
    <name type="scientific">Rhodobacter capsulatus</name>
    <name type="common">Rhodopseudomonas capsulata</name>
    <dbReference type="NCBI Taxonomy" id="1061"/>
    <lineage>
        <taxon>Bacteria</taxon>
        <taxon>Pseudomonadati</taxon>
        <taxon>Pseudomonadota</taxon>
        <taxon>Alphaproteobacteria</taxon>
        <taxon>Rhodobacterales</taxon>
        <taxon>Rhodobacter group</taxon>
        <taxon>Rhodobacter</taxon>
    </lineage>
</organism>
<sequence length="375" mass="39276">MIKRLLIAIVALVIVAGGIIGYNLFVGKMIAGIFANMKAPPVAVSVTKVVAADWQPGLEAIGTAAAVQGTDLATEAAGIVREIRFAANDRIEKGQALVQIDDRQERADLDAARAAETLAETALTRAKELRLKGVSASSALDEAEAAAIEARATVAKLEATLSTKQLTAPFAGTIGIPQIEIGSYVTPGTVFATLQDRSRMRVDFTLTESEAALVTPGMSVTVTSEVGDVSAEGKITGIEPKIDPNSRLVTLRADVPNEGDKLTPGQFLRVRVALPVEKDVIALPQTVVSSSLYGDSVFVVREEKAEGEKAGGSDTTSLQARQVFIKVGRHFDDKVEIRTGLQSGDLVVNAGQNKLSSGATVTIDNSQSLPGMGGN</sequence>
<reference evidence="4 5" key="1">
    <citation type="submission" date="2016-10" db="EMBL/GenBank/DDBJ databases">
        <authorList>
            <person name="de Groot N.N."/>
        </authorList>
    </citation>
    <scope>NUCLEOTIDE SEQUENCE [LARGE SCALE GENOMIC DNA]</scope>
    <source>
        <strain evidence="5">DSM 938 / 37b4</strain>
    </source>
</reference>
<dbReference type="Gene3D" id="2.40.50.100">
    <property type="match status" value="1"/>
</dbReference>
<dbReference type="GO" id="GO:1990281">
    <property type="term" value="C:efflux pump complex"/>
    <property type="evidence" value="ECO:0007669"/>
    <property type="project" value="TreeGrafter"/>
</dbReference>
<dbReference type="RefSeq" id="WP_074553044.1">
    <property type="nucleotide sequence ID" value="NZ_CP119563.1"/>
</dbReference>
<dbReference type="PANTHER" id="PTHR30469">
    <property type="entry name" value="MULTIDRUG RESISTANCE PROTEIN MDTA"/>
    <property type="match status" value="1"/>
</dbReference>
<protein>
    <submittedName>
        <fullName evidence="4">Membrane fusion protein, multidrug efflux system</fullName>
    </submittedName>
</protein>
<dbReference type="Pfam" id="PF25917">
    <property type="entry name" value="BSH_RND"/>
    <property type="match status" value="1"/>
</dbReference>
<dbReference type="Gene3D" id="2.40.420.20">
    <property type="match status" value="1"/>
</dbReference>
<feature type="domain" description="CusB-like beta-barrel" evidence="3">
    <location>
        <begin position="203"/>
        <end position="273"/>
    </location>
</feature>
<dbReference type="InterPro" id="IPR058792">
    <property type="entry name" value="Beta-barrel_RND_2"/>
</dbReference>
<gene>
    <name evidence="4" type="ORF">SAMN04244550_01004</name>
</gene>
<accession>A0A1G7FJ81</accession>
<evidence type="ECO:0000313" key="4">
    <source>
        <dbReference type="EMBL" id="SDE75937.1"/>
    </source>
</evidence>